<evidence type="ECO:0000256" key="2">
    <source>
        <dbReference type="ARBA" id="ARBA00023027"/>
    </source>
</evidence>
<organism evidence="4 5">
    <name type="scientific">Xenorhabdus budapestensis</name>
    <dbReference type="NCBI Taxonomy" id="290110"/>
    <lineage>
        <taxon>Bacteria</taxon>
        <taxon>Pseudomonadati</taxon>
        <taxon>Pseudomonadota</taxon>
        <taxon>Gammaproteobacteria</taxon>
        <taxon>Enterobacterales</taxon>
        <taxon>Morganellaceae</taxon>
        <taxon>Xenorhabdus</taxon>
    </lineage>
</organism>
<dbReference type="NCBIfam" id="NF012013">
    <property type="entry name" value="PRK15469.1"/>
    <property type="match status" value="1"/>
</dbReference>
<dbReference type="Gene3D" id="3.40.50.720">
    <property type="entry name" value="NAD(P)-binding Rossmann-like Domain"/>
    <property type="match status" value="2"/>
</dbReference>
<sequence>MNIIFFSPSFDADEWIQGIEKRLPTAKVRNWVSGDHAPADYALVWHPPYEMLANRENLKGIFALGAGVDSILEQELNNPGMLPAKVPLIRLEDTGMGRQMQEYAISSVLYYFRRMDEYKRYQEQRIWQLLLPHNRKDFVIGVLGAGVLGRSVIGKLMEFDFTVRCWSKTAKEFDNVESFYGKEQLGEFLSGCKVLINLLPNTPETRGILNLSLFSQLKKAAYIINIARGSHLVEQDLLTAIDKGYIAGATLDVFAEEPLSNMHPFWTHPRINITPHVAATTIPELAMDIISENIQRIEQGETPTGLVDMSLGY</sequence>
<dbReference type="AlphaFoldDB" id="A0A2D0J0F4"/>
<dbReference type="InterPro" id="IPR036291">
    <property type="entry name" value="NAD(P)-bd_dom_sf"/>
</dbReference>
<evidence type="ECO:0000259" key="3">
    <source>
        <dbReference type="Pfam" id="PF02826"/>
    </source>
</evidence>
<protein>
    <recommendedName>
        <fullName evidence="3">D-isomer specific 2-hydroxyacid dehydrogenase NAD-binding domain-containing protein</fullName>
    </recommendedName>
</protein>
<evidence type="ECO:0000313" key="4">
    <source>
        <dbReference type="EMBL" id="PHM27743.1"/>
    </source>
</evidence>
<comment type="caution">
    <text evidence="4">The sequence shown here is derived from an EMBL/GenBank/DDBJ whole genome shotgun (WGS) entry which is preliminary data.</text>
</comment>
<keyword evidence="2" id="KW-0520">NAD</keyword>
<evidence type="ECO:0000256" key="1">
    <source>
        <dbReference type="ARBA" id="ARBA00023002"/>
    </source>
</evidence>
<dbReference type="SUPFAM" id="SSF51735">
    <property type="entry name" value="NAD(P)-binding Rossmann-fold domains"/>
    <property type="match status" value="1"/>
</dbReference>
<dbReference type="GO" id="GO:0016491">
    <property type="term" value="F:oxidoreductase activity"/>
    <property type="evidence" value="ECO:0007669"/>
    <property type="project" value="UniProtKB-KW"/>
</dbReference>
<dbReference type="PANTHER" id="PTHR43333">
    <property type="entry name" value="2-HACID_DH_C DOMAIN-CONTAINING PROTEIN"/>
    <property type="match status" value="1"/>
</dbReference>
<dbReference type="Pfam" id="PF02826">
    <property type="entry name" value="2-Hacid_dh_C"/>
    <property type="match status" value="1"/>
</dbReference>
<feature type="domain" description="D-isomer specific 2-hydroxyacid dehydrogenase NAD-binding" evidence="3">
    <location>
        <begin position="106"/>
        <end position="278"/>
    </location>
</feature>
<reference evidence="4 5" key="1">
    <citation type="journal article" date="2017" name="Nat. Microbiol.">
        <title>Natural product diversity associated with the nematode symbionts Photorhabdus and Xenorhabdus.</title>
        <authorList>
            <person name="Tobias N.J."/>
            <person name="Wolff H."/>
            <person name="Djahanschiri B."/>
            <person name="Grundmann F."/>
            <person name="Kronenwerth M."/>
            <person name="Shi Y.M."/>
            <person name="Simonyi S."/>
            <person name="Grun P."/>
            <person name="Shapiro-Ilan D."/>
            <person name="Pidot S.J."/>
            <person name="Stinear T.P."/>
            <person name="Ebersberger I."/>
            <person name="Bode H.B."/>
        </authorList>
    </citation>
    <scope>NUCLEOTIDE SEQUENCE [LARGE SCALE GENOMIC DNA]</scope>
    <source>
        <strain evidence="4 5">DSM 16342</strain>
    </source>
</reference>
<dbReference type="Proteomes" id="UP000225833">
    <property type="component" value="Unassembled WGS sequence"/>
</dbReference>
<keyword evidence="1" id="KW-0560">Oxidoreductase</keyword>
<gene>
    <name evidence="4" type="ORF">Xbud_02050</name>
</gene>
<dbReference type="PANTHER" id="PTHR43333:SF1">
    <property type="entry name" value="D-ISOMER SPECIFIC 2-HYDROXYACID DEHYDROGENASE NAD-BINDING DOMAIN-CONTAINING PROTEIN"/>
    <property type="match status" value="1"/>
</dbReference>
<dbReference type="EMBL" id="NIBS01000009">
    <property type="protein sequence ID" value="PHM27743.1"/>
    <property type="molecule type" value="Genomic_DNA"/>
</dbReference>
<dbReference type="InterPro" id="IPR006140">
    <property type="entry name" value="D-isomer_DH_NAD-bd"/>
</dbReference>
<dbReference type="RefSeq" id="WP_099135949.1">
    <property type="nucleotide sequence ID" value="NZ_CAWNNJ010000163.1"/>
</dbReference>
<accession>A0A2D0J0F4</accession>
<proteinExistence type="predicted"/>
<dbReference type="CDD" id="cd12164">
    <property type="entry name" value="GDH_like_2"/>
    <property type="match status" value="1"/>
</dbReference>
<evidence type="ECO:0000313" key="5">
    <source>
        <dbReference type="Proteomes" id="UP000225833"/>
    </source>
</evidence>
<dbReference type="OrthoDB" id="9787219at2"/>
<dbReference type="GO" id="GO:0051287">
    <property type="term" value="F:NAD binding"/>
    <property type="evidence" value="ECO:0007669"/>
    <property type="project" value="InterPro"/>
</dbReference>
<name>A0A2D0J0F4_XENBU</name>